<sequence>MYFRPTSQKLPTDIKLLHSQPQLQSSRNPTCYLHSLHSRTPPPLIPPPRKTSLIQLTLIPLDPQSPAPKPQTSWLHSQIQFLPCRTLRKDSPPMLNQAPKTLMTASPLLPARLYFLHPEKINTFRMHHAIRSSYLRYAAAALPINIPHLKECFFVKRWGQTGKYLPVLNDVVFEKIIILQSNGPVTITRLASANFSFSAWSTSTSCSKWCLISRYPRFIEECKMKPINDMMSFLGVSACARTFQSHIQNSTCDPGTCFKPGNLFLHIQNSTCDPGTCFKPGNLFLLLCCVSYLKPLLAAETFHHNLPHPILLALFPLRTLISFSSSHNYIFILPYPCYHYCLVNALIYSQYLCHVLLEFWRSNSRLHIGSRHTNLRKFALKQKYSYPNKQGDVAVFGKNLRYKGSPFEGFSKIWLHLLVLFCINIYFLKQIFSDWCANSQNGGVNWSANSKNGCLRGSEMTLRKLCLKLLPFWSHSFVFSDYPECCLLASDPIIFVVSKSQFSSIQEINQPTYYHLFLHSVITSCSHGYGKKMEMNLLYSRRKIDAKQEKQIGNIDYWPNFLLNFRAAGLDVDNERDEEF</sequence>
<accession>A0A0L6UJX6</accession>
<keyword evidence="2" id="KW-1185">Reference proteome</keyword>
<reference evidence="1 2" key="1">
    <citation type="submission" date="2015-08" db="EMBL/GenBank/DDBJ databases">
        <title>Next Generation Sequencing and Analysis of the Genome of Puccinia sorghi L Schw, the Causal Agent of Maize Common Rust.</title>
        <authorList>
            <person name="Rochi L."/>
            <person name="Burguener G."/>
            <person name="Darino M."/>
            <person name="Turjanski A."/>
            <person name="Kreff E."/>
            <person name="Dieguez M.J."/>
            <person name="Sacco F."/>
        </authorList>
    </citation>
    <scope>NUCLEOTIDE SEQUENCE [LARGE SCALE GENOMIC DNA]</scope>
    <source>
        <strain evidence="1 2">RO10H11247</strain>
    </source>
</reference>
<protein>
    <submittedName>
        <fullName evidence="1">Uncharacterized protein</fullName>
    </submittedName>
</protein>
<dbReference type="VEuPathDB" id="FungiDB:VP01_538g1"/>
<evidence type="ECO:0000313" key="1">
    <source>
        <dbReference type="EMBL" id="KNZ48823.1"/>
    </source>
</evidence>
<gene>
    <name evidence="1" type="ORF">VP01_538g1</name>
</gene>
<dbReference type="EMBL" id="LAVV01010597">
    <property type="protein sequence ID" value="KNZ48823.1"/>
    <property type="molecule type" value="Genomic_DNA"/>
</dbReference>
<dbReference type="Proteomes" id="UP000037035">
    <property type="component" value="Unassembled WGS sequence"/>
</dbReference>
<name>A0A0L6UJX6_9BASI</name>
<organism evidence="1 2">
    <name type="scientific">Puccinia sorghi</name>
    <dbReference type="NCBI Taxonomy" id="27349"/>
    <lineage>
        <taxon>Eukaryota</taxon>
        <taxon>Fungi</taxon>
        <taxon>Dikarya</taxon>
        <taxon>Basidiomycota</taxon>
        <taxon>Pucciniomycotina</taxon>
        <taxon>Pucciniomycetes</taxon>
        <taxon>Pucciniales</taxon>
        <taxon>Pucciniaceae</taxon>
        <taxon>Puccinia</taxon>
    </lineage>
</organism>
<evidence type="ECO:0000313" key="2">
    <source>
        <dbReference type="Proteomes" id="UP000037035"/>
    </source>
</evidence>
<dbReference type="AlphaFoldDB" id="A0A0L6UJX6"/>
<proteinExistence type="predicted"/>
<comment type="caution">
    <text evidence="1">The sequence shown here is derived from an EMBL/GenBank/DDBJ whole genome shotgun (WGS) entry which is preliminary data.</text>
</comment>